<dbReference type="PANTHER" id="PTHR19446">
    <property type="entry name" value="REVERSE TRANSCRIPTASES"/>
    <property type="match status" value="1"/>
</dbReference>
<proteinExistence type="predicted"/>
<feature type="region of interest" description="Disordered" evidence="1">
    <location>
        <begin position="54"/>
        <end position="85"/>
    </location>
</feature>
<gene>
    <name evidence="2" type="ORF">D9615_010473</name>
</gene>
<feature type="compositionally biased region" description="Basic residues" evidence="1">
    <location>
        <begin position="74"/>
        <end position="85"/>
    </location>
</feature>
<reference evidence="2 3" key="1">
    <citation type="journal article" date="2020" name="ISME J.">
        <title>Uncovering the hidden diversity of litter-decomposition mechanisms in mushroom-forming fungi.</title>
        <authorList>
            <person name="Floudas D."/>
            <person name="Bentzer J."/>
            <person name="Ahren D."/>
            <person name="Johansson T."/>
            <person name="Persson P."/>
            <person name="Tunlid A."/>
        </authorList>
    </citation>
    <scope>NUCLEOTIDE SEQUENCE [LARGE SCALE GENOMIC DNA]</scope>
    <source>
        <strain evidence="2 3">CBS 661.87</strain>
    </source>
</reference>
<sequence>MTVYGNLRHGEADRLANLGATQDPVPAYTPLDIDMSSAVTSRVETDKVSYLPLKAKDRPAIQPTPPSGAPLPGHRNRTSAHEKQKMHRALIIEAKSEKEFWVAAKKIMGSKQTQADISAATLKEVFERRMNPICPPPKSFNLNRLELNQTFASAIPTRTIDTTPEQFFSAPVSEEEIEIAKEHFHDRSAATSLPGLDNIGFAELEEIDNDQLCLLLNDCLNNLEVPSTWLTAALIGIIKRGKDKDDPKEYRAIGLESVLLKLMTLIIHKQITAWCLARDLLPPSQNGFREGFRTNDNVFILRCAIERARSLNLPLYVVFADISNAFPSTEQATLWLKMRRMGANGHLFDWLRMLYQ</sequence>
<evidence type="ECO:0008006" key="4">
    <source>
        <dbReference type="Google" id="ProtNLM"/>
    </source>
</evidence>
<organism evidence="2 3">
    <name type="scientific">Tricholomella constricta</name>
    <dbReference type="NCBI Taxonomy" id="117010"/>
    <lineage>
        <taxon>Eukaryota</taxon>
        <taxon>Fungi</taxon>
        <taxon>Dikarya</taxon>
        <taxon>Basidiomycota</taxon>
        <taxon>Agaricomycotina</taxon>
        <taxon>Agaricomycetes</taxon>
        <taxon>Agaricomycetidae</taxon>
        <taxon>Agaricales</taxon>
        <taxon>Tricholomatineae</taxon>
        <taxon>Lyophyllaceae</taxon>
        <taxon>Tricholomella</taxon>
    </lineage>
</organism>
<keyword evidence="3" id="KW-1185">Reference proteome</keyword>
<dbReference type="AlphaFoldDB" id="A0A8H5LSI3"/>
<dbReference type="OrthoDB" id="3049395at2759"/>
<evidence type="ECO:0000256" key="1">
    <source>
        <dbReference type="SAM" id="MobiDB-lite"/>
    </source>
</evidence>
<protein>
    <recommendedName>
        <fullName evidence="4">Reverse transcriptase domain-containing protein</fullName>
    </recommendedName>
</protein>
<name>A0A8H5LSI3_9AGAR</name>
<evidence type="ECO:0000313" key="2">
    <source>
        <dbReference type="EMBL" id="KAF5367868.1"/>
    </source>
</evidence>
<accession>A0A8H5LSI3</accession>
<evidence type="ECO:0000313" key="3">
    <source>
        <dbReference type="Proteomes" id="UP000565441"/>
    </source>
</evidence>
<comment type="caution">
    <text evidence="2">The sequence shown here is derived from an EMBL/GenBank/DDBJ whole genome shotgun (WGS) entry which is preliminary data.</text>
</comment>
<dbReference type="EMBL" id="JAACJP010000063">
    <property type="protein sequence ID" value="KAF5367868.1"/>
    <property type="molecule type" value="Genomic_DNA"/>
</dbReference>
<dbReference type="Proteomes" id="UP000565441">
    <property type="component" value="Unassembled WGS sequence"/>
</dbReference>